<evidence type="ECO:0000256" key="1">
    <source>
        <dbReference type="ARBA" id="ARBA00004571"/>
    </source>
</evidence>
<dbReference type="Pfam" id="PF13715">
    <property type="entry name" value="CarbopepD_reg_2"/>
    <property type="match status" value="1"/>
</dbReference>
<dbReference type="Gene3D" id="2.40.170.20">
    <property type="entry name" value="TonB-dependent receptor, beta-barrel domain"/>
    <property type="match status" value="1"/>
</dbReference>
<feature type="signal peptide" evidence="8">
    <location>
        <begin position="1"/>
        <end position="22"/>
    </location>
</feature>
<evidence type="ECO:0000256" key="7">
    <source>
        <dbReference type="PROSITE-ProRule" id="PRU01360"/>
    </source>
</evidence>
<dbReference type="EMBL" id="BAAAZI010000012">
    <property type="protein sequence ID" value="GAA4145295.1"/>
    <property type="molecule type" value="Genomic_DNA"/>
</dbReference>
<dbReference type="SUPFAM" id="SSF49464">
    <property type="entry name" value="Carboxypeptidase regulatory domain-like"/>
    <property type="match status" value="1"/>
</dbReference>
<keyword evidence="3 7" id="KW-1134">Transmembrane beta strand</keyword>
<keyword evidence="2 7" id="KW-0813">Transport</keyword>
<dbReference type="NCBIfam" id="TIGR04057">
    <property type="entry name" value="SusC_RagA_signa"/>
    <property type="match status" value="1"/>
</dbReference>
<dbReference type="InterPro" id="IPR037066">
    <property type="entry name" value="Plug_dom_sf"/>
</dbReference>
<evidence type="ECO:0000256" key="5">
    <source>
        <dbReference type="ARBA" id="ARBA00023136"/>
    </source>
</evidence>
<comment type="similarity">
    <text evidence="7">Belongs to the TonB-dependent receptor family.</text>
</comment>
<dbReference type="InterPro" id="IPR008969">
    <property type="entry name" value="CarboxyPept-like_regulatory"/>
</dbReference>
<gene>
    <name evidence="10" type="ORF">GCM10022216_29020</name>
</gene>
<reference evidence="11" key="1">
    <citation type="journal article" date="2019" name="Int. J. Syst. Evol. Microbiol.">
        <title>The Global Catalogue of Microorganisms (GCM) 10K type strain sequencing project: providing services to taxonomists for standard genome sequencing and annotation.</title>
        <authorList>
            <consortium name="The Broad Institute Genomics Platform"/>
            <consortium name="The Broad Institute Genome Sequencing Center for Infectious Disease"/>
            <person name="Wu L."/>
            <person name="Ma J."/>
        </authorList>
    </citation>
    <scope>NUCLEOTIDE SEQUENCE [LARGE SCALE GENOMIC DNA]</scope>
    <source>
        <strain evidence="11">JCM 16704</strain>
    </source>
</reference>
<dbReference type="NCBIfam" id="TIGR04056">
    <property type="entry name" value="OMP_RagA_SusC"/>
    <property type="match status" value="1"/>
</dbReference>
<protein>
    <submittedName>
        <fullName evidence="10">TonB-dependent receptor</fullName>
    </submittedName>
</protein>
<evidence type="ECO:0000256" key="6">
    <source>
        <dbReference type="ARBA" id="ARBA00023237"/>
    </source>
</evidence>
<evidence type="ECO:0000256" key="8">
    <source>
        <dbReference type="SAM" id="SignalP"/>
    </source>
</evidence>
<keyword evidence="6 7" id="KW-0998">Cell outer membrane</keyword>
<dbReference type="SUPFAM" id="SSF56935">
    <property type="entry name" value="Porins"/>
    <property type="match status" value="1"/>
</dbReference>
<dbReference type="Proteomes" id="UP001500101">
    <property type="component" value="Unassembled WGS sequence"/>
</dbReference>
<sequence length="1035" mass="115753">MKIHYFVLGVLIALFFTSSVFGQDKTLSGIVKDLKTGETLSGVSVRSKLKGTTVGTDENGGFSIQSVTKDSLIFSFMGYKTHVEAVKDRLVLEILLSEDDSAIEEVTVVAFGKQKKTSIVGAITTVNTKDLQVPSSNLTSAFAGRIPGMIAFSPSGEPGADNAEFFIRGVTTFGYQSSPLILIDGFESTTDNLARLQPDDIEAFSILKDASATVLYGARGANGIIMVTTKAGKEGPVKLSARVDYHVATPVQEIDMIDGVSYMKLYNEARVTRDPMLGTYYSEQKIQSTMRGENPMINPNIDWYNTLFNKSVDNKKVNLNISGGGQVATYYVAFGADKEAGLLRVDNKNNFNNNIDIGRYNVRTNVLFKLTPTTKLDTRIQARYEKYNGPFHSASSIFNMIMNINPVDFAPYYEPDAANLYTENILFGNKYTESGLMPNPYAEMVRGYEDRNENNVIAQATLSQDLDFITKGLKFQGKASATTWSRYAGRRSYDPYYYDIDVNDFNQVTGEYKLFLLNPTSGKPYLGNVIPSRNSNGHFYFEGRFNWDQIYGNHSISAMTVGMMEEKLLTAGNSTSIYETLPERNMGNSGRFSYSFDERYFAEFAYGFNGSEKFTGNKRYGFFPSFGAGWMISNEKFWQKFAPAVNMLKLRGTWGIVGNDAIAGRSGRFFYLSDISLGGAGYTWGSTFNNEYGGYTTNRYANPNITWEQSEKINLGFELGLFNSALKIEGDFFKDYRSKIYMSRQNFPSTAGLEAAISGNVGKVNSQGFDGMVEFNKTFSPSYWLSLRGNFTYATNKYVALDEKDYPDEYLKRIGTNINQPRGLIAERLFVDEHEIANSPKQDFGEYLAGDIKYMDVNSDGLINSNDYVPIGHPTVPEVQYGFGASMGYKAVDFSFFFQGNARTSFFINAGDQGIAPFVDHRNALSIIANDYWSETNPNIHAFWPRLSTNAIANNTRNSSWWLRDGSFLRLKSVELGYSPKGLERFGIRKGSRIYLSSQNVLVLSSFKLWDPEMGSKGLGYPPNRRYNLGFQLIF</sequence>
<accession>A0ABP7Z4I3</accession>
<dbReference type="InterPro" id="IPR023996">
    <property type="entry name" value="TonB-dep_OMP_SusC/RagA"/>
</dbReference>
<keyword evidence="10" id="KW-0675">Receptor</keyword>
<dbReference type="RefSeq" id="WP_344675506.1">
    <property type="nucleotide sequence ID" value="NZ_BAAAZI010000012.1"/>
</dbReference>
<evidence type="ECO:0000256" key="4">
    <source>
        <dbReference type="ARBA" id="ARBA00022692"/>
    </source>
</evidence>
<keyword evidence="11" id="KW-1185">Reference proteome</keyword>
<feature type="chain" id="PRO_5047516362" evidence="8">
    <location>
        <begin position="23"/>
        <end position="1035"/>
    </location>
</feature>
<dbReference type="PROSITE" id="PS52016">
    <property type="entry name" value="TONB_DEPENDENT_REC_3"/>
    <property type="match status" value="1"/>
</dbReference>
<dbReference type="Gene3D" id="2.170.130.10">
    <property type="entry name" value="TonB-dependent receptor, plug domain"/>
    <property type="match status" value="1"/>
</dbReference>
<dbReference type="Pfam" id="PF07715">
    <property type="entry name" value="Plug"/>
    <property type="match status" value="1"/>
</dbReference>
<evidence type="ECO:0000313" key="10">
    <source>
        <dbReference type="EMBL" id="GAA4145295.1"/>
    </source>
</evidence>
<comment type="subcellular location">
    <subcellularLocation>
        <location evidence="1 7">Cell outer membrane</location>
        <topology evidence="1 7">Multi-pass membrane protein</topology>
    </subcellularLocation>
</comment>
<dbReference type="InterPro" id="IPR012910">
    <property type="entry name" value="Plug_dom"/>
</dbReference>
<dbReference type="InterPro" id="IPR023997">
    <property type="entry name" value="TonB-dep_OMP_SusC/RagA_CS"/>
</dbReference>
<name>A0ABP7Z4I3_9SPHI</name>
<dbReference type="InterPro" id="IPR039426">
    <property type="entry name" value="TonB-dep_rcpt-like"/>
</dbReference>
<evidence type="ECO:0000313" key="11">
    <source>
        <dbReference type="Proteomes" id="UP001500101"/>
    </source>
</evidence>
<keyword evidence="4 7" id="KW-0812">Transmembrane</keyword>
<dbReference type="PROSITE" id="PS00018">
    <property type="entry name" value="EF_HAND_1"/>
    <property type="match status" value="1"/>
</dbReference>
<proteinExistence type="inferred from homology"/>
<feature type="domain" description="TonB-dependent receptor plug" evidence="9">
    <location>
        <begin position="116"/>
        <end position="224"/>
    </location>
</feature>
<dbReference type="InterPro" id="IPR018247">
    <property type="entry name" value="EF_Hand_1_Ca_BS"/>
</dbReference>
<evidence type="ECO:0000256" key="2">
    <source>
        <dbReference type="ARBA" id="ARBA00022448"/>
    </source>
</evidence>
<evidence type="ECO:0000259" key="9">
    <source>
        <dbReference type="Pfam" id="PF07715"/>
    </source>
</evidence>
<keyword evidence="5 7" id="KW-0472">Membrane</keyword>
<keyword evidence="8" id="KW-0732">Signal</keyword>
<organism evidence="10 11">
    <name type="scientific">Sphingobacterium kyonggiense</name>
    <dbReference type="NCBI Taxonomy" id="714075"/>
    <lineage>
        <taxon>Bacteria</taxon>
        <taxon>Pseudomonadati</taxon>
        <taxon>Bacteroidota</taxon>
        <taxon>Sphingobacteriia</taxon>
        <taxon>Sphingobacteriales</taxon>
        <taxon>Sphingobacteriaceae</taxon>
        <taxon>Sphingobacterium</taxon>
    </lineage>
</organism>
<evidence type="ECO:0000256" key="3">
    <source>
        <dbReference type="ARBA" id="ARBA00022452"/>
    </source>
</evidence>
<dbReference type="InterPro" id="IPR036942">
    <property type="entry name" value="Beta-barrel_TonB_sf"/>
</dbReference>
<comment type="caution">
    <text evidence="10">The sequence shown here is derived from an EMBL/GenBank/DDBJ whole genome shotgun (WGS) entry which is preliminary data.</text>
</comment>